<dbReference type="InterPro" id="IPR022035">
    <property type="entry name" value="PCIF1_WW"/>
</dbReference>
<dbReference type="GO" id="GO:0099122">
    <property type="term" value="F:RNA polymerase II C-terminal domain binding"/>
    <property type="evidence" value="ECO:0007669"/>
    <property type="project" value="InterPro"/>
</dbReference>
<keyword evidence="4" id="KW-1185">Reference proteome</keyword>
<sequence length="547" mass="60896">MLIGARVSHKFPGYGKHLWHGTIVEGPDDKDKFLVAWDLENEYTYHKRTPETDAECHLERSRKKKKKEDDDTSRVHNNEKIEEEEGLKKVSAWPLYALKVHETLEELVRKLCELYFSAIMGLLPEDEAAAHAVLLQPKAALQLYTKAVFWSGATGKVETPFPAPRVAAKVAEELSEALSSLELSSEPREELALAIANRWLEVCAVDSAQTSAILSSPPEPYADAIKTTTLRTPSEAPPVEGLALVPSRACAESQVVELSCPRDASVRVRVRQDVLDKLRRRFADFFAAAAAAAPKFTETVGGATSTGWKGSVPKKAELQDLRRRHAIQRKSTRTELDTTTELHQRVFAMLLRYSDLARGDPGQHGMVPGAVFGVLEKWGCQGECFATPFNATLGQYCSPFLETDEVFGSEGSFFDFDPGQGNFEINPPFSLADDAVVKRLAALLTEAQERRQPLSFTLVHTEAHAKTCRAHEGFAKFIAAEMLLEREAHYYLEGDTFQRARPRAYLPPFRTAVVFASTDAARSKWPITPLLLRDIRRAFAYTPPAVI</sequence>
<name>A0AAD7UKP2_9STRA</name>
<accession>A0AAD7UKP2</accession>
<gene>
    <name evidence="3" type="ORF">CTAYLR_010331</name>
</gene>
<dbReference type="PANTHER" id="PTHR21727">
    <property type="entry name" value="PHOSPHORYLATED CTD INTERACTING FACTOR 1"/>
    <property type="match status" value="1"/>
</dbReference>
<organism evidence="3 4">
    <name type="scientific">Chrysophaeum taylorii</name>
    <dbReference type="NCBI Taxonomy" id="2483200"/>
    <lineage>
        <taxon>Eukaryota</taxon>
        <taxon>Sar</taxon>
        <taxon>Stramenopiles</taxon>
        <taxon>Ochrophyta</taxon>
        <taxon>Pelagophyceae</taxon>
        <taxon>Pelagomonadales</taxon>
        <taxon>Pelagomonadaceae</taxon>
        <taxon>Chrysophaeum</taxon>
    </lineage>
</organism>
<evidence type="ECO:0000313" key="4">
    <source>
        <dbReference type="Proteomes" id="UP001230188"/>
    </source>
</evidence>
<dbReference type="GO" id="GO:0016422">
    <property type="term" value="F:mRNA (2'-O-methyladenosine-N6-)-methyltransferase activity"/>
    <property type="evidence" value="ECO:0007669"/>
    <property type="project" value="InterPro"/>
</dbReference>
<protein>
    <recommendedName>
        <fullName evidence="2">PCIF1 WW domain-containing protein</fullName>
    </recommendedName>
</protein>
<feature type="region of interest" description="Disordered" evidence="1">
    <location>
        <begin position="54"/>
        <end position="81"/>
    </location>
</feature>
<reference evidence="3" key="1">
    <citation type="submission" date="2023-01" db="EMBL/GenBank/DDBJ databases">
        <title>Metagenome sequencing of chrysophaentin producing Chrysophaeum taylorii.</title>
        <authorList>
            <person name="Davison J."/>
            <person name="Bewley C."/>
        </authorList>
    </citation>
    <scope>NUCLEOTIDE SEQUENCE</scope>
    <source>
        <strain evidence="3">NIES-1699</strain>
    </source>
</reference>
<proteinExistence type="predicted"/>
<feature type="compositionally biased region" description="Basic and acidic residues" evidence="1">
    <location>
        <begin position="67"/>
        <end position="80"/>
    </location>
</feature>
<dbReference type="Proteomes" id="UP001230188">
    <property type="component" value="Unassembled WGS sequence"/>
</dbReference>
<dbReference type="Pfam" id="PF12237">
    <property type="entry name" value="PCIF1_WW"/>
    <property type="match status" value="1"/>
</dbReference>
<evidence type="ECO:0000313" key="3">
    <source>
        <dbReference type="EMBL" id="KAJ8608427.1"/>
    </source>
</evidence>
<dbReference type="InterPro" id="IPR039881">
    <property type="entry name" value="PCIF1-like"/>
</dbReference>
<evidence type="ECO:0000256" key="1">
    <source>
        <dbReference type="SAM" id="MobiDB-lite"/>
    </source>
</evidence>
<dbReference type="EMBL" id="JAQMWT010000171">
    <property type="protein sequence ID" value="KAJ8608427.1"/>
    <property type="molecule type" value="Genomic_DNA"/>
</dbReference>
<dbReference type="AlphaFoldDB" id="A0AAD7UKP2"/>
<dbReference type="PANTHER" id="PTHR21727:SF0">
    <property type="entry name" value="MRNA (2'-O-METHYLADENOSINE-N(6)-)-METHYLTRANSFERASE"/>
    <property type="match status" value="1"/>
</dbReference>
<evidence type="ECO:0000259" key="2">
    <source>
        <dbReference type="Pfam" id="PF12237"/>
    </source>
</evidence>
<feature type="domain" description="PCIF1 WW" evidence="2">
    <location>
        <begin position="331"/>
        <end position="494"/>
    </location>
</feature>
<comment type="caution">
    <text evidence="3">The sequence shown here is derived from an EMBL/GenBank/DDBJ whole genome shotgun (WGS) entry which is preliminary data.</text>
</comment>